<dbReference type="Gene3D" id="1.10.287.470">
    <property type="entry name" value="Helix hairpin bin"/>
    <property type="match status" value="1"/>
</dbReference>
<dbReference type="AlphaFoldDB" id="A0A437GYK7"/>
<keyword evidence="3" id="KW-0472">Membrane</keyword>
<dbReference type="EMBL" id="RXOL01000002">
    <property type="protein sequence ID" value="RVQ67762.1"/>
    <property type="molecule type" value="Genomic_DNA"/>
</dbReference>
<evidence type="ECO:0000259" key="5">
    <source>
        <dbReference type="Pfam" id="PF25963"/>
    </source>
</evidence>
<dbReference type="RefSeq" id="WP_127612273.1">
    <property type="nucleotide sequence ID" value="NZ_RXOL01000002.1"/>
</dbReference>
<dbReference type="PANTHER" id="PTHR30386:SF19">
    <property type="entry name" value="MULTIDRUG EXPORT PROTEIN EMRA-RELATED"/>
    <property type="match status" value="1"/>
</dbReference>
<evidence type="ECO:0000313" key="6">
    <source>
        <dbReference type="EMBL" id="RVQ67762.1"/>
    </source>
</evidence>
<proteinExistence type="predicted"/>
<gene>
    <name evidence="6" type="ORF">EKN06_07505</name>
</gene>
<dbReference type="SUPFAM" id="SSF111369">
    <property type="entry name" value="HlyD-like secretion proteins"/>
    <property type="match status" value="2"/>
</dbReference>
<dbReference type="GO" id="GO:0055085">
    <property type="term" value="P:transmembrane transport"/>
    <property type="evidence" value="ECO:0007669"/>
    <property type="project" value="InterPro"/>
</dbReference>
<evidence type="ECO:0000256" key="3">
    <source>
        <dbReference type="SAM" id="Phobius"/>
    </source>
</evidence>
<dbReference type="Pfam" id="PF25963">
    <property type="entry name" value="Beta-barrel_AAEA"/>
    <property type="match status" value="1"/>
</dbReference>
<protein>
    <submittedName>
        <fullName evidence="6">HlyD family secretion protein</fullName>
    </submittedName>
</protein>
<organism evidence="6 7">
    <name type="scientific">Croceicoccus ponticola</name>
    <dbReference type="NCBI Taxonomy" id="2217664"/>
    <lineage>
        <taxon>Bacteria</taxon>
        <taxon>Pseudomonadati</taxon>
        <taxon>Pseudomonadota</taxon>
        <taxon>Alphaproteobacteria</taxon>
        <taxon>Sphingomonadales</taxon>
        <taxon>Erythrobacteraceae</taxon>
        <taxon>Croceicoccus</taxon>
    </lineage>
</organism>
<evidence type="ECO:0000259" key="4">
    <source>
        <dbReference type="Pfam" id="PF25917"/>
    </source>
</evidence>
<feature type="coiled-coil region" evidence="2">
    <location>
        <begin position="105"/>
        <end position="198"/>
    </location>
</feature>
<dbReference type="Gene3D" id="2.40.50.100">
    <property type="match status" value="1"/>
</dbReference>
<evidence type="ECO:0000256" key="1">
    <source>
        <dbReference type="ARBA" id="ARBA00004196"/>
    </source>
</evidence>
<sequence length="354" mass="37733">MAEADPVTMPRADTQIDTPAPARSGWKRGLLMFGVPLLLLLGGLWYWFGSPGQVATDNAYLKLDIVSVASEVPGKIVKVNVRENQVVKKGDILFEIDPTSYGVAIAQADAQIASAQARITSLNAEVAATAADLAGARDDLALAQANYRREKELMDRGFNTRARMDAATHAVASARDQLASLQAEVEKAKAQLATGAQVPGVNPEVAAGRAAREKAQLDLERTVVRAPVAGRVTQVSRLQVGQSAMAALPMVSIVQDRGARVEANFKETDLAQMRPGQAAEIRIDAYPDLRLKGHVDSIGSGTGSEFSVLPAQNATGNWVKITQRVPVRISIDSQSDRPLISGLSADVTVFTDDE</sequence>
<reference evidence="6 7" key="1">
    <citation type="submission" date="2018-12" db="EMBL/GenBank/DDBJ databases">
        <title>Croceicoccus ponticola sp. nov., a lipolytic bacterium isolated from seawater.</title>
        <authorList>
            <person name="Yoon J.-H."/>
        </authorList>
    </citation>
    <scope>NUCLEOTIDE SEQUENCE [LARGE SCALE GENOMIC DNA]</scope>
    <source>
        <strain evidence="6 7">GM-16</strain>
    </source>
</reference>
<dbReference type="InterPro" id="IPR050739">
    <property type="entry name" value="MFP"/>
</dbReference>
<keyword evidence="3" id="KW-0812">Transmembrane</keyword>
<evidence type="ECO:0000313" key="7">
    <source>
        <dbReference type="Proteomes" id="UP000283003"/>
    </source>
</evidence>
<dbReference type="OrthoDB" id="9811754at2"/>
<feature type="transmembrane region" description="Helical" evidence="3">
    <location>
        <begin position="30"/>
        <end position="48"/>
    </location>
</feature>
<dbReference type="InterPro" id="IPR058634">
    <property type="entry name" value="AaeA-lik-b-barrel"/>
</dbReference>
<dbReference type="Proteomes" id="UP000283003">
    <property type="component" value="Unassembled WGS sequence"/>
</dbReference>
<feature type="domain" description="Multidrug resistance protein MdtA-like barrel-sandwich hybrid" evidence="4">
    <location>
        <begin position="65"/>
        <end position="250"/>
    </location>
</feature>
<dbReference type="Pfam" id="PF25917">
    <property type="entry name" value="BSH_RND"/>
    <property type="match status" value="1"/>
</dbReference>
<comment type="subcellular location">
    <subcellularLocation>
        <location evidence="1">Cell envelope</location>
    </subcellularLocation>
</comment>
<evidence type="ECO:0000256" key="2">
    <source>
        <dbReference type="SAM" id="Coils"/>
    </source>
</evidence>
<feature type="domain" description="p-hydroxybenzoic acid efflux pump subunit AaeA-like beta-barrel" evidence="5">
    <location>
        <begin position="260"/>
        <end position="349"/>
    </location>
</feature>
<dbReference type="Gene3D" id="2.40.30.170">
    <property type="match status" value="1"/>
</dbReference>
<name>A0A437GYK7_9SPHN</name>
<accession>A0A437GYK7</accession>
<keyword evidence="2" id="KW-0175">Coiled coil</keyword>
<keyword evidence="3" id="KW-1133">Transmembrane helix</keyword>
<keyword evidence="7" id="KW-1185">Reference proteome</keyword>
<dbReference type="GO" id="GO:0030313">
    <property type="term" value="C:cell envelope"/>
    <property type="evidence" value="ECO:0007669"/>
    <property type="project" value="UniProtKB-SubCell"/>
</dbReference>
<dbReference type="PANTHER" id="PTHR30386">
    <property type="entry name" value="MEMBRANE FUSION SUBUNIT OF EMRAB-TOLC MULTIDRUG EFFLUX PUMP"/>
    <property type="match status" value="1"/>
</dbReference>
<comment type="caution">
    <text evidence="6">The sequence shown here is derived from an EMBL/GenBank/DDBJ whole genome shotgun (WGS) entry which is preliminary data.</text>
</comment>
<dbReference type="InterPro" id="IPR058625">
    <property type="entry name" value="MdtA-like_BSH"/>
</dbReference>